<keyword evidence="2" id="KW-1185">Reference proteome</keyword>
<comment type="caution">
    <text evidence="1">The sequence shown here is derived from an EMBL/GenBank/DDBJ whole genome shotgun (WGS) entry which is preliminary data.</text>
</comment>
<gene>
    <name evidence="1" type="ORF">PYW08_015954</name>
</gene>
<dbReference type="Proteomes" id="UP001231649">
    <property type="component" value="Chromosome 8"/>
</dbReference>
<dbReference type="EMBL" id="CM056784">
    <property type="protein sequence ID" value="KAJ8724480.1"/>
    <property type="molecule type" value="Genomic_DNA"/>
</dbReference>
<reference evidence="1" key="1">
    <citation type="submission" date="2023-03" db="EMBL/GenBank/DDBJ databases">
        <title>Chromosome-level genomes of two armyworms, Mythimna separata and Mythimna loreyi, provide insights into the biosynthesis and reception of sex pheromones.</title>
        <authorList>
            <person name="Zhao H."/>
        </authorList>
    </citation>
    <scope>NUCLEOTIDE SEQUENCE</scope>
    <source>
        <strain evidence="1">BeijingLab</strain>
    </source>
</reference>
<sequence>MESKQRYKELVTKRASAKGQITKFKNYLNNISKEDELSDIQLTELTLKLAKFEALSVRVDELQNDIEVLNPDNIDAEIDERDNIEKDIIVNIATAKNLLEMFSRKNESEQRRNSVHNASCCTDDHHSIGLRLPQIQIAKFNGEYFRWLEFRDTFESLIHNNDRISEINKFYYLNSYLEGNAARIVSNLEVSSKNYAEAWKLLCQRYNNNRILINHHLNSLLNIKPLPRDSEKSLRFLVDHITKNLRALASLGQPTDNWDVLIIFLLSAKLDSQTLLKWEEHRNSIASESPSLDQFCKFIINRANVLEATNRCNNSDNGMSSKTHERPGSNNSHQNNQGQRKGQNNIVKSFASTDNNNKKHKVPKGFSCIICDDCHRIYDCPTFKSKSIDERMSDVTRYKLCLNCLRQGHAVKDCRFRSCLEPDCNERHNSLLHRPTTSTHQLATLQEPVEVVTNFCNKNTSQIILSTAMVVVSNPFDHQKVKVRALLDCGSQSSFITESLKTRLKLSPHPIDTLKVIGIGNTLANNVTESCNIRLQSVHNEFKITCSCLVLKELTGRLPKAPIDIGLVKLPKDIQLADPTFHQPAAIDILIGADLFWDILGNKQISLGVNEPKLRSSQLGWIVSGPIQSVAQRKVVRCNHSTISSYTNNDDNIEKIDFWDLEDIPKRASVNENECETHFLTVLKRDHFNFLLKDENVKLNVKDPEVIPELKAHSVIINKPIIDFDTYSSLTKLQRSFAYVRRFIHNVKNKHNKRTGTLSVNELRESFYSLCAIAQGQMFPIEHNCLLEGKSLANKSKILSLSPFLDEHKLIRVGGRIDASAHSYEKKHPILLHASHRLTKLYFEREHN</sequence>
<evidence type="ECO:0000313" key="2">
    <source>
        <dbReference type="Proteomes" id="UP001231649"/>
    </source>
</evidence>
<accession>A0ACC2QWD3</accession>
<protein>
    <submittedName>
        <fullName evidence="1">Uncharacterized protein</fullName>
    </submittedName>
</protein>
<proteinExistence type="predicted"/>
<organism evidence="1 2">
    <name type="scientific">Mythimna loreyi</name>
    <dbReference type="NCBI Taxonomy" id="667449"/>
    <lineage>
        <taxon>Eukaryota</taxon>
        <taxon>Metazoa</taxon>
        <taxon>Ecdysozoa</taxon>
        <taxon>Arthropoda</taxon>
        <taxon>Hexapoda</taxon>
        <taxon>Insecta</taxon>
        <taxon>Pterygota</taxon>
        <taxon>Neoptera</taxon>
        <taxon>Endopterygota</taxon>
        <taxon>Lepidoptera</taxon>
        <taxon>Glossata</taxon>
        <taxon>Ditrysia</taxon>
        <taxon>Noctuoidea</taxon>
        <taxon>Noctuidae</taxon>
        <taxon>Noctuinae</taxon>
        <taxon>Hadenini</taxon>
        <taxon>Mythimna</taxon>
    </lineage>
</organism>
<evidence type="ECO:0000313" key="1">
    <source>
        <dbReference type="EMBL" id="KAJ8724480.1"/>
    </source>
</evidence>
<name>A0ACC2QWD3_9NEOP</name>